<proteinExistence type="predicted"/>
<evidence type="ECO:0000313" key="1">
    <source>
        <dbReference type="EMBL" id="GAA0864798.1"/>
    </source>
</evidence>
<dbReference type="RefSeq" id="WP_346045472.1">
    <property type="nucleotide sequence ID" value="NZ_BAAACP010000011.1"/>
</dbReference>
<comment type="caution">
    <text evidence="1">The sequence shown here is derived from an EMBL/GenBank/DDBJ whole genome shotgun (WGS) entry which is preliminary data.</text>
</comment>
<organism evidence="1 2">
    <name type="scientific">Paraclostridium tenue</name>
    <dbReference type="NCBI Taxonomy" id="1737"/>
    <lineage>
        <taxon>Bacteria</taxon>
        <taxon>Bacillati</taxon>
        <taxon>Bacillota</taxon>
        <taxon>Clostridia</taxon>
        <taxon>Peptostreptococcales</taxon>
        <taxon>Peptostreptococcaceae</taxon>
        <taxon>Paraclostridium</taxon>
    </lineage>
</organism>
<protein>
    <recommendedName>
        <fullName evidence="3">YqaJ viral recombinase domain-containing protein</fullName>
    </recommendedName>
</protein>
<keyword evidence="2" id="KW-1185">Reference proteome</keyword>
<reference evidence="1 2" key="1">
    <citation type="journal article" date="2019" name="Int. J. Syst. Evol. Microbiol.">
        <title>The Global Catalogue of Microorganisms (GCM) 10K type strain sequencing project: providing services to taxonomists for standard genome sequencing and annotation.</title>
        <authorList>
            <consortium name="The Broad Institute Genomics Platform"/>
            <consortium name="The Broad Institute Genome Sequencing Center for Infectious Disease"/>
            <person name="Wu L."/>
            <person name="Ma J."/>
        </authorList>
    </citation>
    <scope>NUCLEOTIDE SEQUENCE [LARGE SCALE GENOMIC DNA]</scope>
    <source>
        <strain evidence="1 2">JCM 6486</strain>
    </source>
</reference>
<gene>
    <name evidence="1" type="ORF">GCM10008917_19690</name>
</gene>
<accession>A0ABN1M6A4</accession>
<dbReference type="Proteomes" id="UP001400965">
    <property type="component" value="Unassembled WGS sequence"/>
</dbReference>
<name>A0ABN1M6A4_9FIRM</name>
<sequence>MASNTSIGIGKKGSKFWMQTVVNLCDGIVLTKAIQSKDSNIGNIKWLSPLLKDDYRELKTYEIKGISKDQLDFWPDKGPSWDGVGIDENGTIILVEAKANINETRTKCSASNSKSINQIKSSMKSVHNKISSTDYDEDIWFNKYYQIGNRITFLVKLKEKGFNVKLVLLNIVDDPTYIETSEEQWNKHYEDVFTEMLGCKDTPNDIIIVNLKS</sequence>
<evidence type="ECO:0008006" key="3">
    <source>
        <dbReference type="Google" id="ProtNLM"/>
    </source>
</evidence>
<dbReference type="EMBL" id="BAAACP010000011">
    <property type="protein sequence ID" value="GAA0864798.1"/>
    <property type="molecule type" value="Genomic_DNA"/>
</dbReference>
<evidence type="ECO:0000313" key="2">
    <source>
        <dbReference type="Proteomes" id="UP001400965"/>
    </source>
</evidence>